<accession>A0AAE0EMS2</accession>
<dbReference type="AlphaFoldDB" id="A0AAE0EMS2"/>
<dbReference type="EMBL" id="LGRX02035530">
    <property type="protein sequence ID" value="KAK3234248.1"/>
    <property type="molecule type" value="Genomic_DNA"/>
</dbReference>
<evidence type="ECO:0000313" key="1">
    <source>
        <dbReference type="EMBL" id="KAK3234248.1"/>
    </source>
</evidence>
<reference evidence="1 2" key="1">
    <citation type="journal article" date="2015" name="Genome Biol. Evol.">
        <title>Comparative Genomics of a Bacterivorous Green Alga Reveals Evolutionary Causalities and Consequences of Phago-Mixotrophic Mode of Nutrition.</title>
        <authorList>
            <person name="Burns J.A."/>
            <person name="Paasch A."/>
            <person name="Narechania A."/>
            <person name="Kim E."/>
        </authorList>
    </citation>
    <scope>NUCLEOTIDE SEQUENCE [LARGE SCALE GENOMIC DNA]</scope>
    <source>
        <strain evidence="1 2">PLY_AMNH</strain>
    </source>
</reference>
<name>A0AAE0EMS2_9CHLO</name>
<keyword evidence="2" id="KW-1185">Reference proteome</keyword>
<proteinExistence type="predicted"/>
<protein>
    <submittedName>
        <fullName evidence="1">Uncharacterized protein</fullName>
    </submittedName>
</protein>
<sequence length="243" mass="26255">MRGRSVFHRYRDCSADGKQFGAGMAAVCCMPLDGFDPKQLSALAMCHVFQCAVDEGASAFTQACAAYGAPVALNSAGDISAIDVFAYGFTMGGTSGEEDAFGDNSTRMHRRVSKWCCERWGFAAGGAAVHPVLPKDSVCHAALAVGDGDMAQAEPVVLTVPTREERQPRVHPDIHGRVPGRRHRDWGALPHSCAVDGDDSGYDTDDCNLDSAELSPVAARHATDWLRLPARWLWLWPARHSKQ</sequence>
<gene>
    <name evidence="1" type="ORF">CYMTET_55487</name>
</gene>
<organism evidence="1 2">
    <name type="scientific">Cymbomonas tetramitiformis</name>
    <dbReference type="NCBI Taxonomy" id="36881"/>
    <lineage>
        <taxon>Eukaryota</taxon>
        <taxon>Viridiplantae</taxon>
        <taxon>Chlorophyta</taxon>
        <taxon>Pyramimonadophyceae</taxon>
        <taxon>Pyramimonadales</taxon>
        <taxon>Pyramimonadaceae</taxon>
        <taxon>Cymbomonas</taxon>
    </lineage>
</organism>
<comment type="caution">
    <text evidence="1">The sequence shown here is derived from an EMBL/GenBank/DDBJ whole genome shotgun (WGS) entry which is preliminary data.</text>
</comment>
<dbReference type="Proteomes" id="UP001190700">
    <property type="component" value="Unassembled WGS sequence"/>
</dbReference>
<evidence type="ECO:0000313" key="2">
    <source>
        <dbReference type="Proteomes" id="UP001190700"/>
    </source>
</evidence>